<feature type="compositionally biased region" description="Polar residues" evidence="5">
    <location>
        <begin position="17"/>
        <end position="29"/>
    </location>
</feature>
<feature type="region of interest" description="Disordered" evidence="5">
    <location>
        <begin position="128"/>
        <end position="194"/>
    </location>
</feature>
<dbReference type="PANTHER" id="PTHR23074:SF86">
    <property type="entry name" value="SPASTIN"/>
    <property type="match status" value="1"/>
</dbReference>
<dbReference type="SMART" id="SM00382">
    <property type="entry name" value="AAA"/>
    <property type="match status" value="1"/>
</dbReference>
<evidence type="ECO:0000256" key="1">
    <source>
        <dbReference type="ARBA" id="ARBA00022741"/>
    </source>
</evidence>
<feature type="compositionally biased region" description="Polar residues" evidence="5">
    <location>
        <begin position="137"/>
        <end position="155"/>
    </location>
</feature>
<keyword evidence="8" id="KW-0378">Hydrolase</keyword>
<dbReference type="Pfam" id="PF00004">
    <property type="entry name" value="AAA"/>
    <property type="match status" value="1"/>
</dbReference>
<dbReference type="Proteomes" id="UP000231279">
    <property type="component" value="Unassembled WGS sequence"/>
</dbReference>
<evidence type="ECO:0000256" key="2">
    <source>
        <dbReference type="ARBA" id="ARBA00022840"/>
    </source>
</evidence>
<keyword evidence="9" id="KW-1185">Reference proteome</keyword>
<evidence type="ECO:0000259" key="6">
    <source>
        <dbReference type="SMART" id="SM00382"/>
    </source>
</evidence>
<name>A0A2G9G824_9LAMI</name>
<dbReference type="GO" id="GO:0015630">
    <property type="term" value="C:microtubule cytoskeleton"/>
    <property type="evidence" value="ECO:0007669"/>
    <property type="project" value="TreeGrafter"/>
</dbReference>
<feature type="domain" description="AAA+ ATPase" evidence="6">
    <location>
        <begin position="249"/>
        <end position="348"/>
    </location>
</feature>
<keyword evidence="2" id="KW-0067">ATP-binding</keyword>
<gene>
    <name evidence="8" type="ORF">CDL12_26045</name>
</gene>
<evidence type="ECO:0000313" key="8">
    <source>
        <dbReference type="EMBL" id="PIN01448.1"/>
    </source>
</evidence>
<evidence type="ECO:0000256" key="4">
    <source>
        <dbReference type="ARBA" id="ARBA00038871"/>
    </source>
</evidence>
<dbReference type="FunFam" id="3.40.50.300:FF:002850">
    <property type="entry name" value="Katanin p60 ATPase-containing subunit A-like 2"/>
    <property type="match status" value="1"/>
</dbReference>
<dbReference type="InterPro" id="IPR003593">
    <property type="entry name" value="AAA+_ATPase"/>
</dbReference>
<dbReference type="OrthoDB" id="10251136at2759"/>
<comment type="caution">
    <text evidence="8">The sequence shown here is derived from an EMBL/GenBank/DDBJ whole genome shotgun (WGS) entry which is preliminary data.</text>
</comment>
<dbReference type="EMBL" id="NKXS01006416">
    <property type="protein sequence ID" value="PIN01448.1"/>
    <property type="molecule type" value="Genomic_DNA"/>
</dbReference>
<dbReference type="STRING" id="429701.A0A2G9G824"/>
<proteinExistence type="predicted"/>
<dbReference type="GO" id="GO:0005524">
    <property type="term" value="F:ATP binding"/>
    <property type="evidence" value="ECO:0007669"/>
    <property type="project" value="UniProtKB-KW"/>
</dbReference>
<dbReference type="FunFam" id="1.20.58.80:FF:000019">
    <property type="entry name" value="AAA-type ATPase family protein"/>
    <property type="match status" value="1"/>
</dbReference>
<dbReference type="GO" id="GO:0016887">
    <property type="term" value="F:ATP hydrolysis activity"/>
    <property type="evidence" value="ECO:0007669"/>
    <property type="project" value="InterPro"/>
</dbReference>
<dbReference type="InterPro" id="IPR007330">
    <property type="entry name" value="MIT_dom"/>
</dbReference>
<feature type="domain" description="MIT" evidence="7">
    <location>
        <begin position="50"/>
        <end position="127"/>
    </location>
</feature>
<dbReference type="AlphaFoldDB" id="A0A2G9G824"/>
<dbReference type="InterPro" id="IPR003959">
    <property type="entry name" value="ATPase_AAA_core"/>
</dbReference>
<dbReference type="SUPFAM" id="SSF52540">
    <property type="entry name" value="P-loop containing nucleoside triphosphate hydrolases"/>
    <property type="match status" value="1"/>
</dbReference>
<evidence type="ECO:0000256" key="5">
    <source>
        <dbReference type="SAM" id="MobiDB-lite"/>
    </source>
</evidence>
<evidence type="ECO:0000313" key="9">
    <source>
        <dbReference type="Proteomes" id="UP000231279"/>
    </source>
</evidence>
<dbReference type="PANTHER" id="PTHR23074">
    <property type="entry name" value="AAA DOMAIN-CONTAINING"/>
    <property type="match status" value="1"/>
</dbReference>
<organism evidence="8 9">
    <name type="scientific">Handroanthus impetiginosus</name>
    <dbReference type="NCBI Taxonomy" id="429701"/>
    <lineage>
        <taxon>Eukaryota</taxon>
        <taxon>Viridiplantae</taxon>
        <taxon>Streptophyta</taxon>
        <taxon>Embryophyta</taxon>
        <taxon>Tracheophyta</taxon>
        <taxon>Spermatophyta</taxon>
        <taxon>Magnoliopsida</taxon>
        <taxon>eudicotyledons</taxon>
        <taxon>Gunneridae</taxon>
        <taxon>Pentapetalae</taxon>
        <taxon>asterids</taxon>
        <taxon>lamiids</taxon>
        <taxon>Lamiales</taxon>
        <taxon>Bignoniaceae</taxon>
        <taxon>Crescentiina</taxon>
        <taxon>Tabebuia alliance</taxon>
        <taxon>Handroanthus</taxon>
    </lineage>
</organism>
<comment type="catalytic activity">
    <reaction evidence="3">
        <text>n ATP + n H2O + a microtubule = n ADP + n phosphate + (n+1) alpha/beta tubulin heterodimers.</text>
        <dbReference type="EC" id="5.6.1.1"/>
    </reaction>
</comment>
<dbReference type="InterPro" id="IPR027417">
    <property type="entry name" value="P-loop_NTPase"/>
</dbReference>
<keyword evidence="1" id="KW-0547">Nucleotide-binding</keyword>
<dbReference type="GO" id="GO:0008568">
    <property type="term" value="F:microtubule severing ATPase activity"/>
    <property type="evidence" value="ECO:0007669"/>
    <property type="project" value="UniProtKB-EC"/>
</dbReference>
<dbReference type="CDD" id="cd02679">
    <property type="entry name" value="MIT_spastin"/>
    <property type="match status" value="1"/>
</dbReference>
<sequence length="367" mass="39748">MSFLKEIIENFSSIFSDSVQPQQNPTTSGDRGMDGDGGVSTGNERTAYKLKGYFDLAKEEIAKAVRAEEWGLPDDAVSYYQNAQRILSEAISTPVPSYISSSELEKVKSYRQKISKWQSQVAERLKTLARRTGGSPGTKSTSPKVQTGAVSSSASHTRKVAVQKSSGHNRASPAMGSLANNRVSPRSVPESGGGYDSKLVEMINSVIIDKSPSVKWEDIAGLEVAKQTLLEMVILPTKRRDLFTGLRRPAKGLLLFGPPGTGKTMLAKAVASESDATFFNVSSSSLTSKWVGEGEKLVRTLFQVAISRQPSVIFIDEIDSIMSTRTENENEASRRLKSEFLVQFDGVASSSGDLITVIGKFPSTLSC</sequence>
<dbReference type="Gene3D" id="3.40.50.300">
    <property type="entry name" value="P-loop containing nucleotide triphosphate hydrolases"/>
    <property type="match status" value="1"/>
</dbReference>
<feature type="region of interest" description="Disordered" evidence="5">
    <location>
        <begin position="17"/>
        <end position="43"/>
    </location>
</feature>
<protein>
    <recommendedName>
        <fullName evidence="4">microtubule-severing ATPase</fullName>
        <ecNumber evidence="4">5.6.1.1</ecNumber>
    </recommendedName>
</protein>
<dbReference type="InterPro" id="IPR050304">
    <property type="entry name" value="MT-severing_AAA_ATPase"/>
</dbReference>
<accession>A0A2G9G824</accession>
<dbReference type="SMART" id="SM00745">
    <property type="entry name" value="MIT"/>
    <property type="match status" value="1"/>
</dbReference>
<evidence type="ECO:0000259" key="7">
    <source>
        <dbReference type="SMART" id="SM00745"/>
    </source>
</evidence>
<dbReference type="EC" id="5.6.1.1" evidence="4"/>
<reference evidence="9" key="1">
    <citation type="journal article" date="2018" name="Gigascience">
        <title>Genome assembly of the Pink Ipe (Handroanthus impetiginosus, Bignoniaceae), a highly valued, ecologically keystone Neotropical timber forest tree.</title>
        <authorList>
            <person name="Silva-Junior O.B."/>
            <person name="Grattapaglia D."/>
            <person name="Novaes E."/>
            <person name="Collevatti R.G."/>
        </authorList>
    </citation>
    <scope>NUCLEOTIDE SEQUENCE [LARGE SCALE GENOMIC DNA]</scope>
    <source>
        <strain evidence="9">cv. UFG-1</strain>
    </source>
</reference>
<evidence type="ECO:0000256" key="3">
    <source>
        <dbReference type="ARBA" id="ARBA00036378"/>
    </source>
</evidence>
<dbReference type="Gene3D" id="1.20.58.80">
    <property type="entry name" value="Phosphotransferase system, lactose/cellobiose-type IIA subunit"/>
    <property type="match status" value="1"/>
</dbReference>